<dbReference type="InterPro" id="IPR024134">
    <property type="entry name" value="SOD_Cu/Zn_/chaperone"/>
</dbReference>
<name>A0AB39KRZ6_9CAUL</name>
<keyword evidence="2" id="KW-0862">Zinc</keyword>
<dbReference type="AlphaFoldDB" id="A0AB39KRZ6"/>
<protein>
    <recommendedName>
        <fullName evidence="2">Superoxide dismutase [Cu-Zn]</fullName>
        <ecNumber evidence="2">1.15.1.1</ecNumber>
    </recommendedName>
</protein>
<dbReference type="PROSITE" id="PS00087">
    <property type="entry name" value="SOD_CU_ZN_1"/>
    <property type="match status" value="1"/>
</dbReference>
<dbReference type="SUPFAM" id="SSF49329">
    <property type="entry name" value="Cu,Zn superoxide dismutase-like"/>
    <property type="match status" value="1"/>
</dbReference>
<feature type="signal peptide" evidence="3">
    <location>
        <begin position="1"/>
        <end position="19"/>
    </location>
</feature>
<keyword evidence="3" id="KW-0732">Signal</keyword>
<keyword evidence="2" id="KW-0479">Metal-binding</keyword>
<proteinExistence type="inferred from homology"/>
<dbReference type="EMBL" id="CP158375">
    <property type="protein sequence ID" value="XDO96375.1"/>
    <property type="molecule type" value="Genomic_DNA"/>
</dbReference>
<dbReference type="GO" id="GO:0005507">
    <property type="term" value="F:copper ion binding"/>
    <property type="evidence" value="ECO:0007669"/>
    <property type="project" value="InterPro"/>
</dbReference>
<sequence>MRLLALAAATALVATAAVAQTPPSAEIKNNAGAVVGSATFKEGPKGVLVQVKVTGLTPGWHGIHFHAVGDCSDTAKFQKSGAHINHGGDHKLPHGLLNPAGNDFGELPNIFAAADGVAEAQLWTSLVSWSGKDGRPALTDADGSALVIHANQDDHLSQPIGGAGDRVACAVIK</sequence>
<comment type="cofactor">
    <cofactor evidence="2">
        <name>Cu cation</name>
        <dbReference type="ChEBI" id="CHEBI:23378"/>
    </cofactor>
    <text evidence="2">Binds 1 copper ion per subunit.</text>
</comment>
<comment type="function">
    <text evidence="2">Destroys radicals which are normally produced within the cells and which are toxic to biological systems.</text>
</comment>
<dbReference type="InterPro" id="IPR018152">
    <property type="entry name" value="SOD_Cu/Zn_BS"/>
</dbReference>
<dbReference type="EC" id="1.15.1.1" evidence="2"/>
<dbReference type="PROSITE" id="PS00332">
    <property type="entry name" value="SOD_CU_ZN_2"/>
    <property type="match status" value="1"/>
</dbReference>
<reference evidence="5" key="1">
    <citation type="submission" date="2024-06" db="EMBL/GenBank/DDBJ databases">
        <title>Caulobacter inopinatus, sp. nov.</title>
        <authorList>
            <person name="Donachie S.P."/>
        </authorList>
    </citation>
    <scope>NUCLEOTIDE SEQUENCE</scope>
    <source>
        <strain evidence="5">73W</strain>
    </source>
</reference>
<dbReference type="GO" id="GO:0004784">
    <property type="term" value="F:superoxide dismutase activity"/>
    <property type="evidence" value="ECO:0007669"/>
    <property type="project" value="UniProtKB-EC"/>
</dbReference>
<comment type="catalytic activity">
    <reaction evidence="2">
        <text>2 superoxide + 2 H(+) = H2O2 + O2</text>
        <dbReference type="Rhea" id="RHEA:20696"/>
        <dbReference type="ChEBI" id="CHEBI:15378"/>
        <dbReference type="ChEBI" id="CHEBI:15379"/>
        <dbReference type="ChEBI" id="CHEBI:16240"/>
        <dbReference type="ChEBI" id="CHEBI:18421"/>
        <dbReference type="EC" id="1.15.1.1"/>
    </reaction>
</comment>
<accession>A0AB39KRZ6</accession>
<dbReference type="Pfam" id="PF00080">
    <property type="entry name" value="Sod_Cu"/>
    <property type="match status" value="1"/>
</dbReference>
<comment type="similarity">
    <text evidence="1 2">Belongs to the Cu-Zn superoxide dismutase family.</text>
</comment>
<dbReference type="PANTHER" id="PTHR10003">
    <property type="entry name" value="SUPEROXIDE DISMUTASE CU-ZN -RELATED"/>
    <property type="match status" value="1"/>
</dbReference>
<dbReference type="RefSeq" id="WP_369059227.1">
    <property type="nucleotide sequence ID" value="NZ_CP158375.1"/>
</dbReference>
<evidence type="ECO:0000256" key="2">
    <source>
        <dbReference type="RuleBase" id="RU000393"/>
    </source>
</evidence>
<feature type="domain" description="Superoxide dismutase copper/zinc binding" evidence="4">
    <location>
        <begin position="34"/>
        <end position="172"/>
    </location>
</feature>
<keyword evidence="2" id="KW-0560">Oxidoreductase</keyword>
<evidence type="ECO:0000256" key="1">
    <source>
        <dbReference type="ARBA" id="ARBA00010457"/>
    </source>
</evidence>
<feature type="chain" id="PRO_5044226260" description="Superoxide dismutase [Cu-Zn]" evidence="3">
    <location>
        <begin position="20"/>
        <end position="173"/>
    </location>
</feature>
<dbReference type="InterPro" id="IPR001424">
    <property type="entry name" value="SOD_Cu_Zn_dom"/>
</dbReference>
<evidence type="ECO:0000313" key="5">
    <source>
        <dbReference type="EMBL" id="XDO96375.1"/>
    </source>
</evidence>
<evidence type="ECO:0000256" key="3">
    <source>
        <dbReference type="SAM" id="SignalP"/>
    </source>
</evidence>
<organism evidence="5">
    <name type="scientific">Caulobacter sp. 73W</name>
    <dbReference type="NCBI Taxonomy" id="3161137"/>
    <lineage>
        <taxon>Bacteria</taxon>
        <taxon>Pseudomonadati</taxon>
        <taxon>Pseudomonadota</taxon>
        <taxon>Alphaproteobacteria</taxon>
        <taxon>Caulobacterales</taxon>
        <taxon>Caulobacteraceae</taxon>
        <taxon>Caulobacter</taxon>
    </lineage>
</organism>
<dbReference type="Gene3D" id="2.60.40.200">
    <property type="entry name" value="Superoxide dismutase, copper/zinc binding domain"/>
    <property type="match status" value="1"/>
</dbReference>
<dbReference type="InterPro" id="IPR036423">
    <property type="entry name" value="SOD-like_Cu/Zn_dom_sf"/>
</dbReference>
<evidence type="ECO:0000259" key="4">
    <source>
        <dbReference type="Pfam" id="PF00080"/>
    </source>
</evidence>
<comment type="cofactor">
    <cofactor evidence="2">
        <name>Zn(2+)</name>
        <dbReference type="ChEBI" id="CHEBI:29105"/>
    </cofactor>
    <text evidence="2">Binds 1 zinc ion per subunit.</text>
</comment>
<gene>
    <name evidence="5" type="ORF">ABOZ73_16600</name>
</gene>
<keyword evidence="2" id="KW-0186">Copper</keyword>